<evidence type="ECO:0000313" key="10">
    <source>
        <dbReference type="EMBL" id="AAI55426.1"/>
    </source>
</evidence>
<evidence type="ECO:0000256" key="7">
    <source>
        <dbReference type="ARBA" id="ARBA00023136"/>
    </source>
</evidence>
<evidence type="ECO:0000313" key="11">
    <source>
        <dbReference type="Ensembl" id="ENSXETP00000042766"/>
    </source>
</evidence>
<reference evidence="13" key="5">
    <citation type="submission" date="2025-04" db="UniProtKB">
        <authorList>
            <consortium name="RefSeq"/>
        </authorList>
    </citation>
    <scope>IDENTIFICATION</scope>
</reference>
<keyword evidence="7 8" id="KW-0472">Membrane</keyword>
<evidence type="ECO:0000256" key="4">
    <source>
        <dbReference type="ARBA" id="ARBA00022771"/>
    </source>
</evidence>
<evidence type="ECO:0000313" key="14">
    <source>
        <dbReference type="Xenbase" id="XB-GENE-940866"/>
    </source>
</evidence>
<feature type="transmembrane region" description="Helical" evidence="8">
    <location>
        <begin position="174"/>
        <end position="195"/>
    </location>
</feature>
<dbReference type="GO" id="GO:0031849">
    <property type="term" value="F:olfactory receptor binding"/>
    <property type="evidence" value="ECO:0000318"/>
    <property type="project" value="GO_Central"/>
</dbReference>
<evidence type="ECO:0000256" key="8">
    <source>
        <dbReference type="SAM" id="Phobius"/>
    </source>
</evidence>
<dbReference type="KEGG" id="xtr:100127813"/>
<keyword evidence="12" id="KW-1185">Reference proteome</keyword>
<dbReference type="PANTHER" id="PTHR14402">
    <property type="entry name" value="RECEPTOR TRANSPORTING PROTEIN"/>
    <property type="match status" value="1"/>
</dbReference>
<dbReference type="OrthoDB" id="8121437at2759"/>
<evidence type="ECO:0000256" key="2">
    <source>
        <dbReference type="ARBA" id="ARBA00022692"/>
    </source>
</evidence>
<keyword evidence="3" id="KW-0479">Metal-binding</keyword>
<dbReference type="GeneTree" id="ENSGT00940000164175"/>
<keyword evidence="5" id="KW-0862">Zinc</keyword>
<dbReference type="HOGENOM" id="CLU_045693_1_0_1"/>
<dbReference type="RefSeq" id="NP_001106595.1">
    <property type="nucleotide sequence ID" value="NM_001113124.1"/>
</dbReference>
<gene>
    <name evidence="11 13 14" type="primary">rtp3</name>
    <name evidence="10" type="synonym">LOC100127813</name>
    <name evidence="13" type="synonym">ltm1</name>
    <name evidence="13" type="synonym">rtp3c</name>
    <name evidence="13" type="synonym">tmem7</name>
</gene>
<keyword evidence="13" id="KW-0675">Receptor</keyword>
<keyword evidence="2 8" id="KW-0812">Transmembrane</keyword>
<dbReference type="OMA" id="WRAVFKE"/>
<keyword evidence="6 8" id="KW-1133">Transmembrane helix</keyword>
<dbReference type="AlphaFoldDB" id="A9JTP5"/>
<evidence type="ECO:0000259" key="9">
    <source>
        <dbReference type="SMART" id="SM01328"/>
    </source>
</evidence>
<evidence type="ECO:0000256" key="1">
    <source>
        <dbReference type="ARBA" id="ARBA00004167"/>
    </source>
</evidence>
<sequence length="199" mass="23302">MEERNWKSLFEGEVERIAEPYKWDFTLDNNLQKFQGSSPGWLEYKVYTVGRFCCSLCTRYWDSAHVHLLFLMKIARASRCGTVKMRIFKQKCRSCTRAVMEKPDISQENITIVIGNLVNRIESKIYLRNNYNKDRKPVVYDNYTEGPHDKEHCEACQAIVCHTSMAVPGNLRTIGRNICLVFTLAVIIFPIIFWLDVKY</sequence>
<dbReference type="eggNOG" id="ENOG502S6AA">
    <property type="taxonomic scope" value="Eukaryota"/>
</dbReference>
<dbReference type="GO" id="GO:0006612">
    <property type="term" value="P:protein targeting to membrane"/>
    <property type="evidence" value="ECO:0000318"/>
    <property type="project" value="GO_Central"/>
</dbReference>
<name>A9JTP5_XENTR</name>
<dbReference type="Ensembl" id="ENSXETT00000042766">
    <property type="protein sequence ID" value="ENSXETP00000042766"/>
    <property type="gene ID" value="ENSXETG00000030759"/>
</dbReference>
<dbReference type="Proteomes" id="UP000008143">
    <property type="component" value="Chromosome 5"/>
</dbReference>
<proteinExistence type="evidence at transcript level"/>
<dbReference type="AGR" id="Xenbase:XB-GENE-940866"/>
<dbReference type="GO" id="GO:0001580">
    <property type="term" value="P:detection of chemical stimulus involved in sensory perception of bitter taste"/>
    <property type="evidence" value="ECO:0000318"/>
    <property type="project" value="GO_Central"/>
</dbReference>
<dbReference type="CTD" id="83597"/>
<dbReference type="PANTHER" id="PTHR14402:SF8">
    <property type="entry name" value="RECEPTOR-TRANSPORTING PROTEIN 4"/>
    <property type="match status" value="1"/>
</dbReference>
<dbReference type="Pfam" id="PF13695">
    <property type="entry name" value="Zn_ribbon_3CxxC"/>
    <property type="match status" value="1"/>
</dbReference>
<dbReference type="SMART" id="SM01328">
    <property type="entry name" value="zf-3CxxC"/>
    <property type="match status" value="1"/>
</dbReference>
<organism evidence="10">
    <name type="scientific">Xenopus tropicalis</name>
    <name type="common">Western clawed frog</name>
    <name type="synonym">Silurana tropicalis</name>
    <dbReference type="NCBI Taxonomy" id="8364"/>
    <lineage>
        <taxon>Eukaryota</taxon>
        <taxon>Metazoa</taxon>
        <taxon>Chordata</taxon>
        <taxon>Craniata</taxon>
        <taxon>Vertebrata</taxon>
        <taxon>Euteleostomi</taxon>
        <taxon>Amphibia</taxon>
        <taxon>Batrachia</taxon>
        <taxon>Anura</taxon>
        <taxon>Pipoidea</taxon>
        <taxon>Pipidae</taxon>
        <taxon>Xenopodinae</taxon>
        <taxon>Xenopus</taxon>
        <taxon>Silurana</taxon>
    </lineage>
</organism>
<accession>F6PV23</accession>
<reference evidence="11" key="4">
    <citation type="submission" date="2011-07" db="UniProtKB">
        <authorList>
            <consortium name="Ensembl"/>
        </authorList>
    </citation>
    <scope>IDENTIFICATION</scope>
</reference>
<reference evidence="10" key="2">
    <citation type="submission" date="2007-11" db="EMBL/GenBank/DDBJ databases">
        <authorList>
            <consortium name="NIH - Xenopus Gene Collection (XGC) project"/>
        </authorList>
    </citation>
    <scope>NUCLEOTIDE SEQUENCE [LARGE SCALE MRNA]</scope>
    <source>
        <strain evidence="10">N6</strain>
        <tissue evidence="10">Oviduct</tissue>
    </source>
</reference>
<dbReference type="EMBL" id="BC155425">
    <property type="protein sequence ID" value="AAI55426.1"/>
    <property type="molecule type" value="mRNA"/>
</dbReference>
<keyword evidence="4" id="KW-0863">Zinc-finger</keyword>
<accession>A9JTP5</accession>
<feature type="domain" description="3CxxC-type" evidence="9">
    <location>
        <begin position="47"/>
        <end position="159"/>
    </location>
</feature>
<dbReference type="GO" id="GO:0016020">
    <property type="term" value="C:membrane"/>
    <property type="evidence" value="ECO:0007669"/>
    <property type="project" value="UniProtKB-SubCell"/>
</dbReference>
<evidence type="ECO:0000256" key="5">
    <source>
        <dbReference type="ARBA" id="ARBA00022833"/>
    </source>
</evidence>
<evidence type="ECO:0000256" key="6">
    <source>
        <dbReference type="ARBA" id="ARBA00022989"/>
    </source>
</evidence>
<comment type="subcellular location">
    <subcellularLocation>
        <location evidence="1">Membrane</location>
        <topology evidence="1">Single-pass membrane protein</topology>
    </subcellularLocation>
</comment>
<dbReference type="InterPro" id="IPR026096">
    <property type="entry name" value="R-trans_p"/>
</dbReference>
<evidence type="ECO:0000313" key="12">
    <source>
        <dbReference type="Proteomes" id="UP000008143"/>
    </source>
</evidence>
<reference evidence="11" key="3">
    <citation type="journal article" date="2010" name="Science">
        <title>The genome of the Western clawed frog Xenopus tropicalis.</title>
        <authorList>
            <person name="Hellsten U."/>
            <person name="Harland R.M."/>
            <person name="Gilchrist M.J."/>
            <person name="Hendrix D."/>
            <person name="Jurka J."/>
            <person name="Kapitonov V."/>
            <person name="Ovcharenko I."/>
            <person name="Putnam N.H."/>
            <person name="Shu S."/>
            <person name="Taher L."/>
            <person name="Blitz I.L."/>
            <person name="Blumberg B."/>
            <person name="Dichmann D.S."/>
            <person name="Dubchak I."/>
            <person name="Amaya E."/>
            <person name="Detter J.C."/>
            <person name="Fletcher R."/>
            <person name="Gerhard D.S."/>
            <person name="Goodstein D."/>
            <person name="Graves T."/>
            <person name="Grigoriev I.V."/>
            <person name="Grimwood J."/>
            <person name="Kawashima T."/>
            <person name="Lindquist E."/>
            <person name="Lucas S.M."/>
            <person name="Mead P.E."/>
            <person name="Mitros T."/>
            <person name="Ogino H."/>
            <person name="Ohta Y."/>
            <person name="Poliakov A.V."/>
            <person name="Pollet N."/>
            <person name="Robert J."/>
            <person name="Salamov A."/>
            <person name="Sater A.K."/>
            <person name="Schmutz J."/>
            <person name="Terry A."/>
            <person name="Vize P.D."/>
            <person name="Warren W.C."/>
            <person name="Wells D."/>
            <person name="Wills A."/>
            <person name="Wilson R.K."/>
            <person name="Zimmerman L.B."/>
            <person name="Zorn A.M."/>
            <person name="Grainger R."/>
            <person name="Grammer T."/>
            <person name="Khokha M.K."/>
            <person name="Richardson P.M."/>
            <person name="Rokhsar D.S."/>
        </authorList>
    </citation>
    <scope>NUCLEOTIDE SEQUENCE [LARGE SCALE GENOMIC DNA]</scope>
    <source>
        <strain evidence="11">Nigerian</strain>
    </source>
</reference>
<reference evidence="13" key="1">
    <citation type="journal article" date="2002" name="Dev. Dyn.">
        <title>Genetic and genomic tools for Xenopus research: The NIH Xenopus initiative.</title>
        <authorList>
            <person name="Klein S.L."/>
            <person name="Strausberg R.L."/>
            <person name="Wagner L."/>
            <person name="Pontius J."/>
            <person name="Clifton S.W."/>
            <person name="Richardson P."/>
        </authorList>
    </citation>
    <scope>NUCLEOTIDE SEQUENCE</scope>
</reference>
<evidence type="ECO:0000256" key="3">
    <source>
        <dbReference type="ARBA" id="ARBA00022723"/>
    </source>
</evidence>
<evidence type="ECO:0000313" key="13">
    <source>
        <dbReference type="RefSeq" id="NP_001106595.1"/>
    </source>
</evidence>
<dbReference type="GO" id="GO:0051205">
    <property type="term" value="P:protein insertion into membrane"/>
    <property type="evidence" value="ECO:0000318"/>
    <property type="project" value="GO_Central"/>
</dbReference>
<dbReference type="GeneID" id="100127813"/>
<dbReference type="InterPro" id="IPR027377">
    <property type="entry name" value="ZAR1/RTP1-5-like_Znf-3CxxC"/>
</dbReference>
<protein>
    <submittedName>
        <fullName evidence="10">LOC100127813 protein</fullName>
    </submittedName>
    <submittedName>
        <fullName evidence="11 13">Receptor transporter protein 3</fullName>
    </submittedName>
</protein>
<dbReference type="GO" id="GO:0008270">
    <property type="term" value="F:zinc ion binding"/>
    <property type="evidence" value="ECO:0007669"/>
    <property type="project" value="UniProtKB-KW"/>
</dbReference>
<dbReference type="Xenbase" id="XB-GENE-940866">
    <property type="gene designation" value="rtp3"/>
</dbReference>